<dbReference type="Gene3D" id="2.30.110.10">
    <property type="entry name" value="Electron Transport, Fmn-binding Protein, Chain A"/>
    <property type="match status" value="1"/>
</dbReference>
<protein>
    <submittedName>
        <fullName evidence="5">Flavin reductase family protein</fullName>
        <ecNumber evidence="5">1.-.-.-</ecNumber>
    </submittedName>
</protein>
<dbReference type="PANTHER" id="PTHR30466">
    <property type="entry name" value="FLAVIN REDUCTASE"/>
    <property type="match status" value="1"/>
</dbReference>
<dbReference type="SUPFAM" id="SSF50475">
    <property type="entry name" value="FMN-binding split barrel"/>
    <property type="match status" value="1"/>
</dbReference>
<sequence length="218" mass="23752">MPTESHRVPEGEIPEGMSPDARENWPHPALIDSWLGDAEIDFEFRPGEDVAVQDEPEARAAARRFRDVLGTFASGITVVTTISGGEPIGMTCQSFSSVSLDPPLVLFVPAKSSRAWPLIQRTGRFCVNVLAAHQEHVSAQMATKGADKFAGIDWHPAEATGSPVVDGSLAHLDCTIHTVHESGDHYVVIGRVEHLETTDRGDVSPLLYFRGRYHTTDS</sequence>
<organism evidence="5 6">
    <name type="scientific">Nocardioides bizhenqiangii</name>
    <dbReference type="NCBI Taxonomy" id="3095076"/>
    <lineage>
        <taxon>Bacteria</taxon>
        <taxon>Bacillati</taxon>
        <taxon>Actinomycetota</taxon>
        <taxon>Actinomycetes</taxon>
        <taxon>Propionibacteriales</taxon>
        <taxon>Nocardioidaceae</taxon>
        <taxon>Nocardioides</taxon>
    </lineage>
</organism>
<accession>A0ABZ0ZK16</accession>
<dbReference type="EMBL" id="CP141059">
    <property type="protein sequence ID" value="WQQ24789.1"/>
    <property type="molecule type" value="Genomic_DNA"/>
</dbReference>
<evidence type="ECO:0000313" key="6">
    <source>
        <dbReference type="Proteomes" id="UP001327225"/>
    </source>
</evidence>
<dbReference type="InterPro" id="IPR012349">
    <property type="entry name" value="Split_barrel_FMN-bd"/>
</dbReference>
<dbReference type="Proteomes" id="UP001327225">
    <property type="component" value="Chromosome"/>
</dbReference>
<evidence type="ECO:0000256" key="1">
    <source>
        <dbReference type="ARBA" id="ARBA00008898"/>
    </source>
</evidence>
<dbReference type="SMART" id="SM00903">
    <property type="entry name" value="Flavin_Reduct"/>
    <property type="match status" value="1"/>
</dbReference>
<evidence type="ECO:0000256" key="2">
    <source>
        <dbReference type="ARBA" id="ARBA00023002"/>
    </source>
</evidence>
<keyword evidence="2 5" id="KW-0560">Oxidoreductase</keyword>
<feature type="domain" description="Flavin reductase like" evidence="4">
    <location>
        <begin position="69"/>
        <end position="215"/>
    </location>
</feature>
<dbReference type="InterPro" id="IPR002563">
    <property type="entry name" value="Flavin_Rdtase-like_dom"/>
</dbReference>
<evidence type="ECO:0000256" key="3">
    <source>
        <dbReference type="SAM" id="MobiDB-lite"/>
    </source>
</evidence>
<comment type="similarity">
    <text evidence="1">Belongs to the non-flavoprotein flavin reductase family.</text>
</comment>
<evidence type="ECO:0000259" key="4">
    <source>
        <dbReference type="SMART" id="SM00903"/>
    </source>
</evidence>
<evidence type="ECO:0000313" key="5">
    <source>
        <dbReference type="EMBL" id="WQQ24789.1"/>
    </source>
</evidence>
<dbReference type="PANTHER" id="PTHR30466:SF11">
    <property type="entry name" value="FLAVIN-DEPENDENT MONOOXYGENASE, REDUCTASE SUBUNIT HSAB"/>
    <property type="match status" value="1"/>
</dbReference>
<keyword evidence="6" id="KW-1185">Reference proteome</keyword>
<dbReference type="InterPro" id="IPR050268">
    <property type="entry name" value="NADH-dep_flavin_reductase"/>
</dbReference>
<gene>
    <name evidence="5" type="ORF">SHK19_12510</name>
</gene>
<dbReference type="GO" id="GO:0016491">
    <property type="term" value="F:oxidoreductase activity"/>
    <property type="evidence" value="ECO:0007669"/>
    <property type="project" value="UniProtKB-KW"/>
</dbReference>
<reference evidence="6" key="1">
    <citation type="submission" date="2023-12" db="EMBL/GenBank/DDBJ databases">
        <title>Novel species in genus Nocardioides.</title>
        <authorList>
            <person name="Zhou H."/>
        </authorList>
    </citation>
    <scope>NUCLEOTIDE SEQUENCE [LARGE SCALE GENOMIC DNA]</scope>
    <source>
        <strain evidence="6">HM61</strain>
    </source>
</reference>
<dbReference type="RefSeq" id="WP_322936410.1">
    <property type="nucleotide sequence ID" value="NZ_CP141059.1"/>
</dbReference>
<feature type="compositionally biased region" description="Basic and acidic residues" evidence="3">
    <location>
        <begin position="1"/>
        <end position="10"/>
    </location>
</feature>
<dbReference type="Pfam" id="PF01613">
    <property type="entry name" value="Flavin_Reduct"/>
    <property type="match status" value="1"/>
</dbReference>
<dbReference type="EC" id="1.-.-.-" evidence="5"/>
<feature type="region of interest" description="Disordered" evidence="3">
    <location>
        <begin position="1"/>
        <end position="25"/>
    </location>
</feature>
<proteinExistence type="inferred from homology"/>
<name>A0ABZ0ZK16_9ACTN</name>